<organism evidence="5 6">
    <name type="scientific">Romboutsia lituseburensis DSM 797</name>
    <dbReference type="NCBI Taxonomy" id="1121325"/>
    <lineage>
        <taxon>Bacteria</taxon>
        <taxon>Bacillati</taxon>
        <taxon>Bacillota</taxon>
        <taxon>Clostridia</taxon>
        <taxon>Peptostreptococcales</taxon>
        <taxon>Peptostreptococcaceae</taxon>
        <taxon>Romboutsia</taxon>
    </lineage>
</organism>
<dbReference type="GO" id="GO:0003697">
    <property type="term" value="F:single-stranded DNA binding"/>
    <property type="evidence" value="ECO:0007669"/>
    <property type="project" value="UniProtKB-UniRule"/>
</dbReference>
<accession>A0A1G9U8N3</accession>
<evidence type="ECO:0000256" key="4">
    <source>
        <dbReference type="SAM" id="MobiDB-lite"/>
    </source>
</evidence>
<feature type="short sequence motif" description="Important for interaction with partner proteins" evidence="2">
    <location>
        <begin position="143"/>
        <end position="148"/>
    </location>
</feature>
<evidence type="ECO:0000313" key="5">
    <source>
        <dbReference type="EMBL" id="SDM55895.1"/>
    </source>
</evidence>
<comment type="caution">
    <text evidence="2">Lacks conserved residue(s) required for the propagation of feature annotation.</text>
</comment>
<evidence type="ECO:0000256" key="1">
    <source>
        <dbReference type="ARBA" id="ARBA00023125"/>
    </source>
</evidence>
<keyword evidence="1 2" id="KW-0238">DNA-binding</keyword>
<dbReference type="PANTHER" id="PTHR10302">
    <property type="entry name" value="SINGLE-STRANDED DNA-BINDING PROTEIN"/>
    <property type="match status" value="1"/>
</dbReference>
<dbReference type="HAMAP" id="MF_00984">
    <property type="entry name" value="SSB"/>
    <property type="match status" value="1"/>
</dbReference>
<dbReference type="PIRSF" id="PIRSF002070">
    <property type="entry name" value="SSB"/>
    <property type="match status" value="1"/>
</dbReference>
<dbReference type="PROSITE" id="PS50935">
    <property type="entry name" value="SSB"/>
    <property type="match status" value="1"/>
</dbReference>
<keyword evidence="2" id="KW-0233">DNA recombination</keyword>
<dbReference type="InterPro" id="IPR000424">
    <property type="entry name" value="Primosome_PriB/ssb"/>
</dbReference>
<dbReference type="GO" id="GO:0006260">
    <property type="term" value="P:DNA replication"/>
    <property type="evidence" value="ECO:0007669"/>
    <property type="project" value="UniProtKB-UniRule"/>
</dbReference>
<dbReference type="Proteomes" id="UP000199068">
    <property type="component" value="Unassembled WGS sequence"/>
</dbReference>
<dbReference type="STRING" id="1121325.SAMN04515677_11531"/>
<sequence>MNHVVLVGRLTRDPELRYIAGSGTPVANFAIAVDREFSGKDGKKETDFIDIQVWGKSAENCANYIGKGSLVAIQGSIRIDSYQTQNGETRRATRVNANRVQFLDTRNKSESSYKGNHQGFEPDFSPSFEPQGLDPQGFQAIDDDDIPF</sequence>
<dbReference type="Gene3D" id="2.40.50.140">
    <property type="entry name" value="Nucleic acid-binding proteins"/>
    <property type="match status" value="1"/>
</dbReference>
<proteinExistence type="inferred from homology"/>
<keyword evidence="2" id="KW-0227">DNA damage</keyword>
<dbReference type="GO" id="GO:0006310">
    <property type="term" value="P:DNA recombination"/>
    <property type="evidence" value="ECO:0007669"/>
    <property type="project" value="UniProtKB-UniRule"/>
</dbReference>
<gene>
    <name evidence="5" type="ORF">SAMN04515677_11531</name>
</gene>
<dbReference type="InterPro" id="IPR011344">
    <property type="entry name" value="ssDNA-bd"/>
</dbReference>
<reference evidence="5 6" key="1">
    <citation type="submission" date="2016-10" db="EMBL/GenBank/DDBJ databases">
        <authorList>
            <person name="de Groot N.N."/>
        </authorList>
    </citation>
    <scope>NUCLEOTIDE SEQUENCE [LARGE SCALE GENOMIC DNA]</scope>
    <source>
        <strain evidence="5 6">DSM 797</strain>
    </source>
</reference>
<keyword evidence="6" id="KW-1185">Reference proteome</keyword>
<evidence type="ECO:0000256" key="3">
    <source>
        <dbReference type="PIRNR" id="PIRNR002070"/>
    </source>
</evidence>
<dbReference type="Pfam" id="PF00436">
    <property type="entry name" value="SSB"/>
    <property type="match status" value="1"/>
</dbReference>
<dbReference type="RefSeq" id="WP_092727780.1">
    <property type="nucleotide sequence ID" value="NZ_FNGW01000015.1"/>
</dbReference>
<dbReference type="EMBL" id="FNGW01000015">
    <property type="protein sequence ID" value="SDM55895.1"/>
    <property type="molecule type" value="Genomic_DNA"/>
</dbReference>
<evidence type="ECO:0000313" key="6">
    <source>
        <dbReference type="Proteomes" id="UP000199068"/>
    </source>
</evidence>
<feature type="region of interest" description="Disordered" evidence="4">
    <location>
        <begin position="106"/>
        <end position="148"/>
    </location>
</feature>
<dbReference type="PANTHER" id="PTHR10302:SF27">
    <property type="entry name" value="SINGLE-STRANDED DNA-BINDING PROTEIN"/>
    <property type="match status" value="1"/>
</dbReference>
<name>A0A1G9U8N3_9FIRM</name>
<dbReference type="SUPFAM" id="SSF50249">
    <property type="entry name" value="Nucleic acid-binding proteins"/>
    <property type="match status" value="1"/>
</dbReference>
<comment type="function">
    <text evidence="2">Plays an important role in DNA replication, recombination and repair. Binds to ssDNA and to an array of partner proteins to recruit them to their sites of action during DNA metabolism.</text>
</comment>
<evidence type="ECO:0000256" key="2">
    <source>
        <dbReference type="HAMAP-Rule" id="MF_00984"/>
    </source>
</evidence>
<keyword evidence="2" id="KW-0235">DNA replication</keyword>
<dbReference type="InterPro" id="IPR012340">
    <property type="entry name" value="NA-bd_OB-fold"/>
</dbReference>
<dbReference type="NCBIfam" id="TIGR00621">
    <property type="entry name" value="ssb"/>
    <property type="match status" value="1"/>
</dbReference>
<dbReference type="AlphaFoldDB" id="A0A1G9U8N3"/>
<dbReference type="GO" id="GO:0009295">
    <property type="term" value="C:nucleoid"/>
    <property type="evidence" value="ECO:0007669"/>
    <property type="project" value="TreeGrafter"/>
</dbReference>
<keyword evidence="2" id="KW-0234">DNA repair</keyword>
<dbReference type="CDD" id="cd04496">
    <property type="entry name" value="SSB_OBF"/>
    <property type="match status" value="1"/>
</dbReference>
<dbReference type="GO" id="GO:0006281">
    <property type="term" value="P:DNA repair"/>
    <property type="evidence" value="ECO:0007669"/>
    <property type="project" value="UniProtKB-UniRule"/>
</dbReference>
<comment type="subunit">
    <text evidence="2">Homotetramer.</text>
</comment>
<protein>
    <recommendedName>
        <fullName evidence="2 3">Single-stranded DNA-binding protein</fullName>
        <shortName evidence="2">SSB</shortName>
    </recommendedName>
</protein>